<dbReference type="InterPro" id="IPR001452">
    <property type="entry name" value="SH3_domain"/>
</dbReference>
<keyword evidence="6" id="KW-1185">Reference proteome</keyword>
<feature type="compositionally biased region" description="Basic and acidic residues" evidence="4">
    <location>
        <begin position="514"/>
        <end position="529"/>
    </location>
</feature>
<feature type="domain" description="SH3" evidence="5">
    <location>
        <begin position="236"/>
        <end position="297"/>
    </location>
</feature>
<feature type="region of interest" description="Disordered" evidence="4">
    <location>
        <begin position="165"/>
        <end position="186"/>
    </location>
</feature>
<evidence type="ECO:0000313" key="7">
    <source>
        <dbReference type="RefSeq" id="XP_022293711.1"/>
    </source>
</evidence>
<dbReference type="PRINTS" id="PR00452">
    <property type="entry name" value="SH3DOMAIN"/>
</dbReference>
<dbReference type="SUPFAM" id="SSF50044">
    <property type="entry name" value="SH3-domain"/>
    <property type="match status" value="3"/>
</dbReference>
<dbReference type="AlphaFoldDB" id="A0A8B8ARL8"/>
<dbReference type="GO" id="GO:0016477">
    <property type="term" value="P:cell migration"/>
    <property type="evidence" value="ECO:0007669"/>
    <property type="project" value="TreeGrafter"/>
</dbReference>
<dbReference type="Pfam" id="PF14604">
    <property type="entry name" value="SH3_9"/>
    <property type="match status" value="1"/>
</dbReference>
<dbReference type="FunFam" id="2.30.30.40:FF:000072">
    <property type="entry name" value="Unconventional Myosin IB"/>
    <property type="match status" value="3"/>
</dbReference>
<evidence type="ECO:0000256" key="3">
    <source>
        <dbReference type="SAM" id="Coils"/>
    </source>
</evidence>
<accession>A0A8B8ARL8</accession>
<dbReference type="Pfam" id="PF00018">
    <property type="entry name" value="SH3_1"/>
    <property type="match status" value="1"/>
</dbReference>
<dbReference type="PROSITE" id="PS50002">
    <property type="entry name" value="SH3"/>
    <property type="match status" value="3"/>
</dbReference>
<keyword evidence="1 2" id="KW-0728">SH3 domain</keyword>
<evidence type="ECO:0000256" key="4">
    <source>
        <dbReference type="SAM" id="MobiDB-lite"/>
    </source>
</evidence>
<feature type="coiled-coil region" evidence="3">
    <location>
        <begin position="543"/>
        <end position="590"/>
    </location>
</feature>
<feature type="region of interest" description="Disordered" evidence="4">
    <location>
        <begin position="206"/>
        <end position="227"/>
    </location>
</feature>
<dbReference type="PANTHER" id="PTHR14167:SF92">
    <property type="entry name" value="CIN85 AND CD2AP RELATED, ISOFORM J"/>
    <property type="match status" value="1"/>
</dbReference>
<dbReference type="InterPro" id="IPR036028">
    <property type="entry name" value="SH3-like_dom_sf"/>
</dbReference>
<feature type="domain" description="SH3" evidence="5">
    <location>
        <begin position="104"/>
        <end position="163"/>
    </location>
</feature>
<feature type="compositionally biased region" description="Basic and acidic residues" evidence="4">
    <location>
        <begin position="399"/>
        <end position="462"/>
    </location>
</feature>
<evidence type="ECO:0000313" key="6">
    <source>
        <dbReference type="Proteomes" id="UP000694844"/>
    </source>
</evidence>
<reference evidence="7" key="1">
    <citation type="submission" date="2025-08" db="UniProtKB">
        <authorList>
            <consortium name="RefSeq"/>
        </authorList>
    </citation>
    <scope>IDENTIFICATION</scope>
    <source>
        <tissue evidence="7">Whole sample</tissue>
    </source>
</reference>
<feature type="compositionally biased region" description="Basic and acidic residues" evidence="4">
    <location>
        <begin position="365"/>
        <end position="378"/>
    </location>
</feature>
<dbReference type="SMART" id="SM00326">
    <property type="entry name" value="SH3"/>
    <property type="match status" value="3"/>
</dbReference>
<dbReference type="RefSeq" id="XP_022293711.1">
    <property type="nucleotide sequence ID" value="XM_022438003.1"/>
</dbReference>
<dbReference type="CDD" id="cd11875">
    <property type="entry name" value="SH3_CD2AP-like_3"/>
    <property type="match status" value="1"/>
</dbReference>
<dbReference type="PRINTS" id="PR00499">
    <property type="entry name" value="P67PHOX"/>
</dbReference>
<feature type="compositionally biased region" description="Basic and acidic residues" evidence="4">
    <location>
        <begin position="170"/>
        <end position="184"/>
    </location>
</feature>
<dbReference type="PANTHER" id="PTHR14167">
    <property type="entry name" value="SH3 DOMAIN-CONTAINING"/>
    <property type="match status" value="1"/>
</dbReference>
<feature type="compositionally biased region" description="Basic and acidic residues" evidence="4">
    <location>
        <begin position="491"/>
        <end position="500"/>
    </location>
</feature>
<keyword evidence="3" id="KW-0175">Coiled coil</keyword>
<feature type="region of interest" description="Disordered" evidence="4">
    <location>
        <begin position="305"/>
        <end position="543"/>
    </location>
</feature>
<dbReference type="GO" id="GO:0007015">
    <property type="term" value="P:actin filament organization"/>
    <property type="evidence" value="ECO:0007669"/>
    <property type="project" value="TreeGrafter"/>
</dbReference>
<evidence type="ECO:0000256" key="1">
    <source>
        <dbReference type="ARBA" id="ARBA00022443"/>
    </source>
</evidence>
<dbReference type="GeneID" id="111104190"/>
<evidence type="ECO:0000256" key="2">
    <source>
        <dbReference type="PROSITE-ProRule" id="PRU00192"/>
    </source>
</evidence>
<evidence type="ECO:0000259" key="5">
    <source>
        <dbReference type="PROSITE" id="PS50002"/>
    </source>
</evidence>
<feature type="domain" description="SH3" evidence="5">
    <location>
        <begin position="1"/>
        <end position="58"/>
    </location>
</feature>
<protein>
    <submittedName>
        <fullName evidence="7">SH3 domain-containing kinase-binding protein 1-like isoform X1</fullName>
    </submittedName>
</protein>
<dbReference type="KEGG" id="cvn:111104190"/>
<feature type="compositionally biased region" description="Basic and acidic residues" evidence="4">
    <location>
        <begin position="345"/>
        <end position="354"/>
    </location>
</feature>
<gene>
    <name evidence="7" type="primary">LOC111104190</name>
</gene>
<dbReference type="Gene3D" id="2.30.30.40">
    <property type="entry name" value="SH3 Domains"/>
    <property type="match status" value="3"/>
</dbReference>
<dbReference type="Proteomes" id="UP000694844">
    <property type="component" value="Chromosome 7"/>
</dbReference>
<name>A0A8B8ARL8_CRAVI</name>
<dbReference type="OrthoDB" id="5340910at2759"/>
<organism evidence="6 7">
    <name type="scientific">Crassostrea virginica</name>
    <name type="common">Eastern oyster</name>
    <dbReference type="NCBI Taxonomy" id="6565"/>
    <lineage>
        <taxon>Eukaryota</taxon>
        <taxon>Metazoa</taxon>
        <taxon>Spiralia</taxon>
        <taxon>Lophotrochozoa</taxon>
        <taxon>Mollusca</taxon>
        <taxon>Bivalvia</taxon>
        <taxon>Autobranchia</taxon>
        <taxon>Pteriomorphia</taxon>
        <taxon>Ostreida</taxon>
        <taxon>Ostreoidea</taxon>
        <taxon>Ostreidae</taxon>
        <taxon>Crassostrea</taxon>
    </lineage>
</organism>
<proteinExistence type="predicted"/>
<dbReference type="CDD" id="cd11873">
    <property type="entry name" value="SH3_CD2AP-like_1"/>
    <property type="match status" value="1"/>
</dbReference>
<dbReference type="Pfam" id="PF07653">
    <property type="entry name" value="SH3_2"/>
    <property type="match status" value="1"/>
</dbReference>
<dbReference type="CDD" id="cd11874">
    <property type="entry name" value="SH3_CD2AP-like_2"/>
    <property type="match status" value="1"/>
</dbReference>
<dbReference type="InterPro" id="IPR050384">
    <property type="entry name" value="Endophilin_SH3RF"/>
</dbReference>
<sequence>MVDVLVEFDYDAEQEDELTIKVGDVIKNVQMSEGGWWEGELNGKKGMFPDNFVKVIEKKKEEPKKEMLVTQQRSSVRELANKLKDVHVGAAPQKKKDQHHHSDIKRKKAKVLFDYEPENEDELKIEVGDIVEVIKQEEEGWWEGVLNGKTGVFPSNFVEVIEEGEPNDAVDSHPPAEEKPESKGKKVMGVGLGNIFEGGPIKLRSTAATAKRPVEKPDPKPIATEEPPVLKREKPAPVEKAVVRYSYSADNEDELNLKENDIIVILDKDLEDAGWWKGEINGKIGVFPDNFVELIPLEEQGIDKFSRPLGSNKIPPQGSQRASSHKPKPKKPPPPSAVLNQQKPKTLEKEKSVDQKQPPPVIDSAADRLHKKPEHEKTAPPLLPGKKPVLPPPVGKKPTKPDPPKPVLDGKPHTLGGAKEEPSSHRDIHKDIPHTGEECGNIYHDEKESHFDGIETTSERLVHLTANRPRGPAKRPPSQVILNNKPNNRLVVKDEDRNGDVDMQIPKLPSSVKEVSEEPPVHIPPKEKQQSLPARPPEPNVASSGVLAMVEELKREIRELKTNSVSKAAYNELKTENDKLRQEFESFKTTCSRKIRDLTNEVDEEKKIRLSTEVEMKRIKKMVNDESHV</sequence>